<keyword evidence="3" id="KW-1185">Reference proteome</keyword>
<sequence length="194" mass="22214">MIGSGDQTFLTGFNASYLNEKGEKSIDESKATREDEQEARVNEQVERIINPARAETKECLVLAERVVLKSSQSEEGFEIVDPEMEEVEAESSKLFSAVNWLFSGFKRNDGNEVIERARERCLALETELHLQNRTIDVLDNKLKIVDSAIDKLKQDNKSLKEENGTLKDNQEILQNQIRVLMQENNRLKEALEKK</sequence>
<dbReference type="AlphaFoldDB" id="A0A0U5JHP6"/>
<evidence type="ECO:0000313" key="2">
    <source>
        <dbReference type="EMBL" id="CUI17951.1"/>
    </source>
</evidence>
<evidence type="ECO:0000256" key="1">
    <source>
        <dbReference type="SAM" id="Coils"/>
    </source>
</evidence>
<accession>A0A0U5JHP6</accession>
<dbReference type="InParanoid" id="A0A0U5JHP6"/>
<dbReference type="RefSeq" id="WP_032124623.1">
    <property type="nucleotide sequence ID" value="NZ_LN879502.1"/>
</dbReference>
<dbReference type="EMBL" id="LN879502">
    <property type="protein sequence ID" value="CUI17951.1"/>
    <property type="molecule type" value="Genomic_DNA"/>
</dbReference>
<gene>
    <name evidence="2" type="ORF">PNK_2354</name>
</gene>
<evidence type="ECO:0000313" key="3">
    <source>
        <dbReference type="Proteomes" id="UP000069902"/>
    </source>
</evidence>
<keyword evidence="1" id="KW-0175">Coiled coil</keyword>
<name>A0A0U5JHP6_9BACT</name>
<dbReference type="Proteomes" id="UP000069902">
    <property type="component" value="Chromosome cPNK"/>
</dbReference>
<reference evidence="3" key="1">
    <citation type="submission" date="2015-09" db="EMBL/GenBank/DDBJ databases">
        <authorList>
            <person name="Bertelli C."/>
        </authorList>
    </citation>
    <scope>NUCLEOTIDE SEQUENCE [LARGE SCALE GENOMIC DNA]</scope>
    <source>
        <strain evidence="3">KNic</strain>
    </source>
</reference>
<feature type="coiled-coil region" evidence="1">
    <location>
        <begin position="114"/>
        <end position="193"/>
    </location>
</feature>
<protein>
    <submittedName>
        <fullName evidence="2">Uncharacterized protein</fullName>
    </submittedName>
</protein>
<organism evidence="2 3">
    <name type="scientific">Candidatus Protochlamydia naegleriophila</name>
    <dbReference type="NCBI Taxonomy" id="389348"/>
    <lineage>
        <taxon>Bacteria</taxon>
        <taxon>Pseudomonadati</taxon>
        <taxon>Chlamydiota</taxon>
        <taxon>Chlamydiia</taxon>
        <taxon>Parachlamydiales</taxon>
        <taxon>Parachlamydiaceae</taxon>
        <taxon>Candidatus Protochlamydia</taxon>
    </lineage>
</organism>
<dbReference type="KEGG" id="pnl:PNK_2354"/>
<dbReference type="PATRIC" id="fig|389348.3.peg.2637"/>
<proteinExistence type="predicted"/>
<dbReference type="STRING" id="389348.PNK_2354"/>